<sequence length="524" mass="57115">MAVSSEKSGLDKLVEQLRELKAKAYQGGGEERIKAQHQKGKLTARERLALLFDEGSFNEVMTFATTKATEFGLDKNRVYGDGVVTGWGKVEGRTVFAYAQDFTSIGGTLGETHAAKIGKVYELALKVGAPVVGINDSGGARIQEGAVALEGYGLVFKYNVWASGVIPQITIMAGPAAGGAVYSPALTDFIIMIKGDAYYMFVTGPEITKVVLGEEVTFQDLGGAVVHATKSGVVHFLAESEQEALQITKRLLSYLPSNNMEEPPYMDTGDPADRDVSGIEQVMPTDSAKPFDMKEIIYRIVDNGEFLEVHKHWAQNIVVGFARIAGNVVGIVANNSNVLGGSIDVDAADKAARFIRFCDAFNIPLISIVDTPGYVPGTEQEYKGIIRHGAKMLYAFAEATVPKVTVIVRKSYGGAHIAMSIKSLGADLVYAWPTAEIAVTGPEGAVRILYRREIQNSSNPDEFIKQKIEEYKRLFANPYWAAEKGIIDDVIEPKDTRRVIVNALSMLKNKREYRPPKKHGNIPL</sequence>
<comment type="caution">
    <text evidence="1">The sequence shown here is derived from an EMBL/GenBank/DDBJ whole genome shotgun (WGS) entry which is preliminary data.</text>
</comment>
<gene>
    <name evidence="1" type="ORF">TQ35_0005495</name>
</gene>
<reference evidence="1" key="1">
    <citation type="submission" date="2024-07" db="EMBL/GenBank/DDBJ databases">
        <title>Metagenome and Metagenome-Assembled Genomes of Archaea from a hot spring from the geothermal field of Los Azufres, Mexico.</title>
        <authorList>
            <person name="Marin-Paredes R."/>
            <person name="Martinez-Romero E."/>
            <person name="Servin-Garciduenas L.E."/>
        </authorList>
    </citation>
    <scope>NUCLEOTIDE SEQUENCE</scope>
    <source>
        <strain evidence="1">AZ1-454</strain>
    </source>
</reference>
<dbReference type="EMBL" id="JZWS03000006">
    <property type="protein sequence ID" value="MEW9491640.1"/>
    <property type="molecule type" value="Genomic_DNA"/>
</dbReference>
<dbReference type="EC" id="6.-.-.-" evidence="1"/>
<protein>
    <submittedName>
        <fullName evidence="1">Acyl-CoA carboxylase subunit beta</fullName>
        <ecNumber evidence="1">6.-.-.-</ecNumber>
    </submittedName>
</protein>
<dbReference type="Proteomes" id="UP000053480">
    <property type="component" value="Unassembled WGS sequence"/>
</dbReference>
<proteinExistence type="predicted"/>
<evidence type="ECO:0000313" key="2">
    <source>
        <dbReference type="Proteomes" id="UP000053480"/>
    </source>
</evidence>
<accession>A0ACC6TP30</accession>
<organism evidence="1 2">
    <name type="scientific">Candidatus Aramenus sulfurataquae</name>
    <dbReference type="NCBI Taxonomy" id="1326980"/>
    <lineage>
        <taxon>Archaea</taxon>
        <taxon>Thermoproteota</taxon>
        <taxon>Thermoprotei</taxon>
        <taxon>Sulfolobales</taxon>
        <taxon>Sulfolobaceae</taxon>
        <taxon>Candidatus Aramenus</taxon>
    </lineage>
</organism>
<evidence type="ECO:0000313" key="1">
    <source>
        <dbReference type="EMBL" id="MEW9491640.1"/>
    </source>
</evidence>
<keyword evidence="1" id="KW-0436">Ligase</keyword>
<name>A0ACC6TP30_9CREN</name>